<name>A0ABR2AC34_9ROSI</name>
<dbReference type="EMBL" id="JBBPBM010000848">
    <property type="protein sequence ID" value="KAK8490589.1"/>
    <property type="molecule type" value="Genomic_DNA"/>
</dbReference>
<dbReference type="Proteomes" id="UP001472677">
    <property type="component" value="Unassembled WGS sequence"/>
</dbReference>
<proteinExistence type="predicted"/>
<organism evidence="1 2">
    <name type="scientific">Hibiscus sabdariffa</name>
    <name type="common">roselle</name>
    <dbReference type="NCBI Taxonomy" id="183260"/>
    <lineage>
        <taxon>Eukaryota</taxon>
        <taxon>Viridiplantae</taxon>
        <taxon>Streptophyta</taxon>
        <taxon>Embryophyta</taxon>
        <taxon>Tracheophyta</taxon>
        <taxon>Spermatophyta</taxon>
        <taxon>Magnoliopsida</taxon>
        <taxon>eudicotyledons</taxon>
        <taxon>Gunneridae</taxon>
        <taxon>Pentapetalae</taxon>
        <taxon>rosids</taxon>
        <taxon>malvids</taxon>
        <taxon>Malvales</taxon>
        <taxon>Malvaceae</taxon>
        <taxon>Malvoideae</taxon>
        <taxon>Hibiscus</taxon>
    </lineage>
</organism>
<keyword evidence="2" id="KW-1185">Reference proteome</keyword>
<comment type="caution">
    <text evidence="1">The sequence shown here is derived from an EMBL/GenBank/DDBJ whole genome shotgun (WGS) entry which is preliminary data.</text>
</comment>
<gene>
    <name evidence="1" type="ORF">V6N12_076256</name>
</gene>
<reference evidence="1 2" key="1">
    <citation type="journal article" date="2024" name="G3 (Bethesda)">
        <title>Genome assembly of Hibiscus sabdariffa L. provides insights into metabolisms of medicinal natural products.</title>
        <authorList>
            <person name="Kim T."/>
        </authorList>
    </citation>
    <scope>NUCLEOTIDE SEQUENCE [LARGE SCALE GENOMIC DNA]</scope>
    <source>
        <strain evidence="1">TK-2024</strain>
        <tissue evidence="1">Old leaves</tissue>
    </source>
</reference>
<sequence>YSTTSTDIVATKVITRKPQNPKPAITVTLSLSFNRSTLEAKACLENSEEYGDTIEDAAAEIEYRRIKGATLALGSSSGDEGDERRGSKPLTSQFHRLLLLLFCSPITKKIKETKGGGVFENLVAVVVAVMASR</sequence>
<accession>A0ABR2AC34</accession>
<evidence type="ECO:0000313" key="2">
    <source>
        <dbReference type="Proteomes" id="UP001472677"/>
    </source>
</evidence>
<feature type="non-terminal residue" evidence="1">
    <location>
        <position position="1"/>
    </location>
</feature>
<evidence type="ECO:0000313" key="1">
    <source>
        <dbReference type="EMBL" id="KAK8490589.1"/>
    </source>
</evidence>
<protein>
    <submittedName>
        <fullName evidence="1">Uncharacterized protein</fullName>
    </submittedName>
</protein>